<keyword evidence="2" id="KW-1185">Reference proteome</keyword>
<proteinExistence type="predicted"/>
<evidence type="ECO:0000313" key="1">
    <source>
        <dbReference type="EMBL" id="CAG8851958.1"/>
    </source>
</evidence>
<evidence type="ECO:0000313" key="2">
    <source>
        <dbReference type="Proteomes" id="UP000789901"/>
    </source>
</evidence>
<dbReference type="EMBL" id="CAJVQB010108857">
    <property type="protein sequence ID" value="CAG8851958.1"/>
    <property type="molecule type" value="Genomic_DNA"/>
</dbReference>
<protein>
    <submittedName>
        <fullName evidence="1">7108_t:CDS:1</fullName>
    </submittedName>
</protein>
<sequence>DKNNIKVDVVKTIWQDAFDEQALITMTAPIKFHRDMDPTSGKYL</sequence>
<accession>A0ABN7XAJ3</accession>
<dbReference type="Proteomes" id="UP000789901">
    <property type="component" value="Unassembled WGS sequence"/>
</dbReference>
<feature type="non-terminal residue" evidence="1">
    <location>
        <position position="1"/>
    </location>
</feature>
<name>A0ABN7XAJ3_GIGMA</name>
<reference evidence="1 2" key="1">
    <citation type="submission" date="2021-06" db="EMBL/GenBank/DDBJ databases">
        <authorList>
            <person name="Kallberg Y."/>
            <person name="Tangrot J."/>
            <person name="Rosling A."/>
        </authorList>
    </citation>
    <scope>NUCLEOTIDE SEQUENCE [LARGE SCALE GENOMIC DNA]</scope>
    <source>
        <strain evidence="1 2">120-4 pot B 10/14</strain>
    </source>
</reference>
<organism evidence="1 2">
    <name type="scientific">Gigaspora margarita</name>
    <dbReference type="NCBI Taxonomy" id="4874"/>
    <lineage>
        <taxon>Eukaryota</taxon>
        <taxon>Fungi</taxon>
        <taxon>Fungi incertae sedis</taxon>
        <taxon>Mucoromycota</taxon>
        <taxon>Glomeromycotina</taxon>
        <taxon>Glomeromycetes</taxon>
        <taxon>Diversisporales</taxon>
        <taxon>Gigasporaceae</taxon>
        <taxon>Gigaspora</taxon>
    </lineage>
</organism>
<comment type="caution">
    <text evidence="1">The sequence shown here is derived from an EMBL/GenBank/DDBJ whole genome shotgun (WGS) entry which is preliminary data.</text>
</comment>
<feature type="non-terminal residue" evidence="1">
    <location>
        <position position="44"/>
    </location>
</feature>
<gene>
    <name evidence="1" type="ORF">GMARGA_LOCUS41003</name>
</gene>